<dbReference type="Gene3D" id="1.10.3720.10">
    <property type="entry name" value="MetI-like"/>
    <property type="match status" value="1"/>
</dbReference>
<evidence type="ECO:0000256" key="7">
    <source>
        <dbReference type="ARBA" id="ARBA00023136"/>
    </source>
</evidence>
<feature type="transmembrane region" description="Helical" evidence="8">
    <location>
        <begin position="83"/>
        <end position="103"/>
    </location>
</feature>
<feature type="transmembrane region" description="Helical" evidence="8">
    <location>
        <begin position="144"/>
        <end position="169"/>
    </location>
</feature>
<evidence type="ECO:0000256" key="8">
    <source>
        <dbReference type="RuleBase" id="RU363032"/>
    </source>
</evidence>
<dbReference type="EMBL" id="DYWT01000016">
    <property type="protein sequence ID" value="HJF30353.1"/>
    <property type="molecule type" value="Genomic_DNA"/>
</dbReference>
<dbReference type="FunFam" id="1.10.3720.10:FF:000002">
    <property type="entry name" value="D-methionine ABC transporter permease MetI"/>
    <property type="match status" value="1"/>
</dbReference>
<proteinExistence type="inferred from homology"/>
<keyword evidence="5 8" id="KW-0812">Transmembrane</keyword>
<comment type="caution">
    <text evidence="10">The sequence shown here is derived from an EMBL/GenBank/DDBJ whole genome shotgun (WGS) entry which is preliminary data.</text>
</comment>
<evidence type="ECO:0000256" key="2">
    <source>
        <dbReference type="ARBA" id="ARBA00007069"/>
    </source>
</evidence>
<feature type="domain" description="ABC transmembrane type-1" evidence="9">
    <location>
        <begin position="15"/>
        <end position="209"/>
    </location>
</feature>
<organism evidence="10 11">
    <name type="scientific">Sporosarcina psychrophila</name>
    <name type="common">Bacillus psychrophilus</name>
    <dbReference type="NCBI Taxonomy" id="1476"/>
    <lineage>
        <taxon>Bacteria</taxon>
        <taxon>Bacillati</taxon>
        <taxon>Bacillota</taxon>
        <taxon>Bacilli</taxon>
        <taxon>Bacillales</taxon>
        <taxon>Caryophanaceae</taxon>
        <taxon>Sporosarcina</taxon>
    </lineage>
</organism>
<evidence type="ECO:0000256" key="5">
    <source>
        <dbReference type="ARBA" id="ARBA00022692"/>
    </source>
</evidence>
<dbReference type="AlphaFoldDB" id="A0A921FV80"/>
<dbReference type="PANTHER" id="PTHR30450:SF14">
    <property type="entry name" value="TRANSPORTER, PERMEASE PROTEIN, PUTATIVE-RELATED"/>
    <property type="match status" value="1"/>
</dbReference>
<gene>
    <name evidence="10" type="ORF">K8V56_01075</name>
</gene>
<comment type="subcellular location">
    <subcellularLocation>
        <location evidence="1 8">Cell membrane</location>
        <topology evidence="1 8">Multi-pass membrane protein</topology>
    </subcellularLocation>
</comment>
<reference evidence="10" key="2">
    <citation type="submission" date="2021-09" db="EMBL/GenBank/DDBJ databases">
        <authorList>
            <person name="Gilroy R."/>
        </authorList>
    </citation>
    <scope>NUCLEOTIDE SEQUENCE</scope>
    <source>
        <strain evidence="10">CHK171-7178</strain>
    </source>
</reference>
<evidence type="ECO:0000256" key="1">
    <source>
        <dbReference type="ARBA" id="ARBA00004651"/>
    </source>
</evidence>
<evidence type="ECO:0000313" key="10">
    <source>
        <dbReference type="EMBL" id="HJF30353.1"/>
    </source>
</evidence>
<keyword evidence="4" id="KW-1003">Cell membrane</keyword>
<evidence type="ECO:0000259" key="9">
    <source>
        <dbReference type="PROSITE" id="PS50928"/>
    </source>
</evidence>
<feature type="transmembrane region" description="Helical" evidence="8">
    <location>
        <begin position="20"/>
        <end position="42"/>
    </location>
</feature>
<reference evidence="10" key="1">
    <citation type="journal article" date="2021" name="PeerJ">
        <title>Extensive microbial diversity within the chicken gut microbiome revealed by metagenomics and culture.</title>
        <authorList>
            <person name="Gilroy R."/>
            <person name="Ravi A."/>
            <person name="Getino M."/>
            <person name="Pursley I."/>
            <person name="Horton D.L."/>
            <person name="Alikhan N.F."/>
            <person name="Baker D."/>
            <person name="Gharbi K."/>
            <person name="Hall N."/>
            <person name="Watson M."/>
            <person name="Adriaenssens E.M."/>
            <person name="Foster-Nyarko E."/>
            <person name="Jarju S."/>
            <person name="Secka A."/>
            <person name="Antonio M."/>
            <person name="Oren A."/>
            <person name="Chaudhuri R.R."/>
            <person name="La Ragione R."/>
            <person name="Hildebrand F."/>
            <person name="Pallen M.J."/>
        </authorList>
    </citation>
    <scope>NUCLEOTIDE SEQUENCE</scope>
    <source>
        <strain evidence="10">CHK171-7178</strain>
    </source>
</reference>
<dbReference type="Proteomes" id="UP000698173">
    <property type="component" value="Unassembled WGS sequence"/>
</dbReference>
<accession>A0A921FV80</accession>
<dbReference type="CDD" id="cd06261">
    <property type="entry name" value="TM_PBP2"/>
    <property type="match status" value="1"/>
</dbReference>
<keyword evidence="6 8" id="KW-1133">Transmembrane helix</keyword>
<evidence type="ECO:0000256" key="3">
    <source>
        <dbReference type="ARBA" id="ARBA00022448"/>
    </source>
</evidence>
<name>A0A921FV80_SPOPS</name>
<evidence type="ECO:0000256" key="6">
    <source>
        <dbReference type="ARBA" id="ARBA00022989"/>
    </source>
</evidence>
<protein>
    <submittedName>
        <fullName evidence="10">ABC transporter permease</fullName>
    </submittedName>
</protein>
<sequence length="220" mass="23578">MMETTVTFNQFIQSLVDTMYMIGVSLLIGALIGIPLGILLVVTRPGGIVENKVFFAILNPIINIVRSLPFIILLVAIVPFTRFIVHTSIGTAAAIVPLIIYIGPYIARLVENSILEVDDGIIEAAKSMGATPLQTIRYFMLPEAFGSLILSMTTAMIGLLGATAMAGAVGGGGVGDLAISYGYQRFDSFIMIVTVIVLIIFVQIIQSIGNWLAAKARRES</sequence>
<feature type="transmembrane region" description="Helical" evidence="8">
    <location>
        <begin position="54"/>
        <end position="77"/>
    </location>
</feature>
<dbReference type="InterPro" id="IPR035906">
    <property type="entry name" value="MetI-like_sf"/>
</dbReference>
<evidence type="ECO:0000256" key="4">
    <source>
        <dbReference type="ARBA" id="ARBA00022475"/>
    </source>
</evidence>
<dbReference type="GO" id="GO:0048473">
    <property type="term" value="P:D-methionine transmembrane transport"/>
    <property type="evidence" value="ECO:0007669"/>
    <property type="project" value="TreeGrafter"/>
</dbReference>
<dbReference type="GO" id="GO:0005886">
    <property type="term" value="C:plasma membrane"/>
    <property type="evidence" value="ECO:0007669"/>
    <property type="project" value="UniProtKB-SubCell"/>
</dbReference>
<evidence type="ECO:0000313" key="11">
    <source>
        <dbReference type="Proteomes" id="UP000698173"/>
    </source>
</evidence>
<keyword evidence="3 8" id="KW-0813">Transport</keyword>
<dbReference type="PROSITE" id="PS50928">
    <property type="entry name" value="ABC_TM1"/>
    <property type="match status" value="1"/>
</dbReference>
<dbReference type="Pfam" id="PF00528">
    <property type="entry name" value="BPD_transp_1"/>
    <property type="match status" value="1"/>
</dbReference>
<dbReference type="InterPro" id="IPR051322">
    <property type="entry name" value="AA_ABC_Transporter_Permease"/>
</dbReference>
<keyword evidence="7 8" id="KW-0472">Membrane</keyword>
<feature type="transmembrane region" description="Helical" evidence="8">
    <location>
        <begin position="189"/>
        <end position="213"/>
    </location>
</feature>
<dbReference type="PANTHER" id="PTHR30450">
    <property type="entry name" value="ABC TRANSPORTER PERMEASE"/>
    <property type="match status" value="1"/>
</dbReference>
<dbReference type="SUPFAM" id="SSF161098">
    <property type="entry name" value="MetI-like"/>
    <property type="match status" value="1"/>
</dbReference>
<dbReference type="InterPro" id="IPR000515">
    <property type="entry name" value="MetI-like"/>
</dbReference>
<comment type="similarity">
    <text evidence="2">Belongs to the binding-protein-dependent transport system permease family. CysTW subfamily.</text>
</comment>